<dbReference type="EMBL" id="JXTI01000122">
    <property type="protein sequence ID" value="KWX12343.1"/>
    <property type="molecule type" value="Genomic_DNA"/>
</dbReference>
<feature type="region of interest" description="Disordered" evidence="1">
    <location>
        <begin position="376"/>
        <end position="399"/>
    </location>
</feature>
<dbReference type="Proteomes" id="UP000070089">
    <property type="component" value="Unassembled WGS sequence"/>
</dbReference>
<dbReference type="AlphaFoldDB" id="A0A132NQE1"/>
<sequence length="399" mass="44429">MPSIVDARSLTKVTSNHGSTSLSEDDLWEDLTHMKMAVEAAQVVLRKCGENNMFLNVHYSSSTTSRKIAVKTPPFSTGKYAARKLSNEGLATTTPVKPTTSVVLLTSSACTKAASEVRQWVYERFYRTEGQGGATSPGDDLDAVIIITRRHLEAMLNKHTNSFVRTYYYDKLAELRRSTQLMCLMDTRLQKDPVDDKVMTMVTQMFVAPPYVLDINCKDFTFKVISGCLGHDMWLYPWREASFSSAEISSMKSHARAEYLHIRNFIKDYEAQKVRTAAVDSEGNCYLLQNRKGLPIEFSVTVLHLHGGKVENCFVGSAGEPSDVIVKRISLIGRVLRLVCPDLIVSAFTVGGILAPQVPLSREGLESLKTSIPELPMLDGRTHPVSSIDAKNKRSKVKR</sequence>
<evidence type="ECO:0000313" key="3">
    <source>
        <dbReference type="Proteomes" id="UP000070089"/>
    </source>
</evidence>
<reference evidence="2 3" key="1">
    <citation type="journal article" date="2015" name="Mol. Biochem. Parasitol.">
        <title>Identification of polymorphic genes for use in assemblage B genotyping assays through comparative genomics of multiple assemblage B Giardia duodenalis isolates.</title>
        <authorList>
            <person name="Wielinga C."/>
            <person name="Thompson R.C."/>
            <person name="Monis P."/>
            <person name="Ryan U."/>
        </authorList>
    </citation>
    <scope>NUCLEOTIDE SEQUENCE [LARGE SCALE GENOMIC DNA]</scope>
    <source>
        <strain evidence="2 3">BAH15c1</strain>
    </source>
</reference>
<evidence type="ECO:0000313" key="2">
    <source>
        <dbReference type="EMBL" id="KWX12343.1"/>
    </source>
</evidence>
<dbReference type="VEuPathDB" id="GiardiaDB:QR46_3679"/>
<name>A0A132NQE1_GIAIN</name>
<organism evidence="2 3">
    <name type="scientific">Giardia duodenalis assemblage B</name>
    <dbReference type="NCBI Taxonomy" id="1394984"/>
    <lineage>
        <taxon>Eukaryota</taxon>
        <taxon>Metamonada</taxon>
        <taxon>Diplomonadida</taxon>
        <taxon>Hexamitidae</taxon>
        <taxon>Giardiinae</taxon>
        <taxon>Giardia</taxon>
    </lineage>
</organism>
<dbReference type="OrthoDB" id="10255110at2759"/>
<accession>A0A132NQE1</accession>
<comment type="caution">
    <text evidence="2">The sequence shown here is derived from an EMBL/GenBank/DDBJ whole genome shotgun (WGS) entry which is preliminary data.</text>
</comment>
<proteinExistence type="predicted"/>
<evidence type="ECO:0000256" key="1">
    <source>
        <dbReference type="SAM" id="MobiDB-lite"/>
    </source>
</evidence>
<protein>
    <submittedName>
        <fullName evidence="2">Uncharacterized protein</fullName>
    </submittedName>
</protein>
<gene>
    <name evidence="2" type="ORF">QR46_3679</name>
</gene>